<name>A0A9N9K9W9_9GLOM</name>
<sequence length="47" mass="5272">YAIIIKAMLKYIYVSGSNAVNPHVEVLFNPSGKDELTAIIKLIVFDY</sequence>
<accession>A0A9N9K9W9</accession>
<feature type="non-terminal residue" evidence="1">
    <location>
        <position position="47"/>
    </location>
</feature>
<organism evidence="1 2">
    <name type="scientific">Racocetra fulgida</name>
    <dbReference type="NCBI Taxonomy" id="60492"/>
    <lineage>
        <taxon>Eukaryota</taxon>
        <taxon>Fungi</taxon>
        <taxon>Fungi incertae sedis</taxon>
        <taxon>Mucoromycota</taxon>
        <taxon>Glomeromycotina</taxon>
        <taxon>Glomeromycetes</taxon>
        <taxon>Diversisporales</taxon>
        <taxon>Gigasporaceae</taxon>
        <taxon>Racocetra</taxon>
    </lineage>
</organism>
<comment type="caution">
    <text evidence="1">The sequence shown here is derived from an EMBL/GenBank/DDBJ whole genome shotgun (WGS) entry which is preliminary data.</text>
</comment>
<gene>
    <name evidence="1" type="ORF">RFULGI_LOCUS19105</name>
</gene>
<keyword evidence="2" id="KW-1185">Reference proteome</keyword>
<proteinExistence type="predicted"/>
<evidence type="ECO:0000313" key="2">
    <source>
        <dbReference type="Proteomes" id="UP000789396"/>
    </source>
</evidence>
<feature type="non-terminal residue" evidence="1">
    <location>
        <position position="1"/>
    </location>
</feature>
<dbReference type="Proteomes" id="UP000789396">
    <property type="component" value="Unassembled WGS sequence"/>
</dbReference>
<protein>
    <submittedName>
        <fullName evidence="1">16738_t:CDS:1</fullName>
    </submittedName>
</protein>
<reference evidence="1" key="1">
    <citation type="submission" date="2021-06" db="EMBL/GenBank/DDBJ databases">
        <authorList>
            <person name="Kallberg Y."/>
            <person name="Tangrot J."/>
            <person name="Rosling A."/>
        </authorList>
    </citation>
    <scope>NUCLEOTIDE SEQUENCE</scope>
    <source>
        <strain evidence="1">IN212</strain>
    </source>
</reference>
<dbReference type="EMBL" id="CAJVPZ010089816">
    <property type="protein sequence ID" value="CAG8814430.1"/>
    <property type="molecule type" value="Genomic_DNA"/>
</dbReference>
<evidence type="ECO:0000313" key="1">
    <source>
        <dbReference type="EMBL" id="CAG8814430.1"/>
    </source>
</evidence>
<dbReference type="AlphaFoldDB" id="A0A9N9K9W9"/>